<dbReference type="PROSITE" id="PS51257">
    <property type="entry name" value="PROKAR_LIPOPROTEIN"/>
    <property type="match status" value="1"/>
</dbReference>
<keyword evidence="2" id="KW-0813">Transport</keyword>
<protein>
    <submittedName>
        <fullName evidence="9">Efflux RND transporter periplasmic adaptor subunit</fullName>
    </submittedName>
</protein>
<evidence type="ECO:0000259" key="7">
    <source>
        <dbReference type="Pfam" id="PF25973"/>
    </source>
</evidence>
<evidence type="ECO:0000256" key="3">
    <source>
        <dbReference type="SAM" id="Coils"/>
    </source>
</evidence>
<dbReference type="Gene3D" id="1.10.287.470">
    <property type="entry name" value="Helix hairpin bin"/>
    <property type="match status" value="1"/>
</dbReference>
<dbReference type="PANTHER" id="PTHR30469">
    <property type="entry name" value="MULTIDRUG RESISTANCE PROTEIN MDTA"/>
    <property type="match status" value="1"/>
</dbReference>
<feature type="domain" description="YknX-like C-terminal permuted SH3-like" evidence="8">
    <location>
        <begin position="352"/>
        <end position="416"/>
    </location>
</feature>
<evidence type="ECO:0000256" key="2">
    <source>
        <dbReference type="ARBA" id="ARBA00022448"/>
    </source>
</evidence>
<dbReference type="Pfam" id="PF25973">
    <property type="entry name" value="BSH_CzcB"/>
    <property type="match status" value="1"/>
</dbReference>
<comment type="similarity">
    <text evidence="1">Belongs to the membrane fusion protein (MFP) (TC 8.A.1) family.</text>
</comment>
<name>A0A3S0BHR4_9BACL</name>
<evidence type="ECO:0000259" key="6">
    <source>
        <dbReference type="Pfam" id="PF25954"/>
    </source>
</evidence>
<dbReference type="Gene3D" id="2.40.30.170">
    <property type="match status" value="1"/>
</dbReference>
<dbReference type="Gene3D" id="2.40.50.100">
    <property type="match status" value="1"/>
</dbReference>
<evidence type="ECO:0000256" key="1">
    <source>
        <dbReference type="ARBA" id="ARBA00009477"/>
    </source>
</evidence>
<proteinExistence type="inferred from homology"/>
<dbReference type="InterPro" id="IPR058792">
    <property type="entry name" value="Beta-barrel_RND_2"/>
</dbReference>
<dbReference type="FunFam" id="2.40.420.20:FF:000006">
    <property type="entry name" value="RND family efflux transporter MFP subunit"/>
    <property type="match status" value="1"/>
</dbReference>
<sequence length="432" mass="46599">MISKSLRNNRFRYRGMGVMAVVTAVALMASACSAPGASKQATVQLTPKPVKVEAVKKVTISSPVEQIADVTAGVTLDVIAKANGEVTSVNKQKGDYVEKGDVLFVIDNRDAVSAQRKSELAVKSAQQSLQQARDSKVNNRKDLADGVERAQTALQNAQQDYNKIRNDFDAGTVTQRQVDQVKQALDNAQMSYDSAKAKLSAFDNSDSIAAAETQAESARLNLDDATRALDNFEVKAPGSGVLTDFNVVVGQTVSAAAGRIAQVQEIDPIKIKTELSENNYLLVKGKQELVYYNPNTPDKKGTAKVSYLAPIMSAATKTYTLELAVPNTDHQLQPGTRYMVQLTTESEEKVPVVPTLSIIREASDTFVFIQQGDQYMKRKVKLGRINGENQEVLEGVKEGDQLVISGQNTLKDGQKVGSTEASAQPSATPAAK</sequence>
<keyword evidence="3" id="KW-0175">Coiled coil</keyword>
<dbReference type="SUPFAM" id="SSF111369">
    <property type="entry name" value="HlyD-like secretion proteins"/>
    <property type="match status" value="2"/>
</dbReference>
<dbReference type="InterPro" id="IPR006143">
    <property type="entry name" value="RND_pump_MFP"/>
</dbReference>
<dbReference type="Pfam" id="PF25954">
    <property type="entry name" value="Beta-barrel_RND_2"/>
    <property type="match status" value="1"/>
</dbReference>
<dbReference type="OrthoDB" id="1633529at2"/>
<feature type="coiled-coil region" evidence="3">
    <location>
        <begin position="140"/>
        <end position="235"/>
    </location>
</feature>
<dbReference type="Proteomes" id="UP000276128">
    <property type="component" value="Unassembled WGS sequence"/>
</dbReference>
<feature type="signal peptide" evidence="5">
    <location>
        <begin position="1"/>
        <end position="34"/>
    </location>
</feature>
<dbReference type="GO" id="GO:0015562">
    <property type="term" value="F:efflux transmembrane transporter activity"/>
    <property type="evidence" value="ECO:0007669"/>
    <property type="project" value="TreeGrafter"/>
</dbReference>
<feature type="domain" description="CusB-like beta-barrel" evidence="6">
    <location>
        <begin position="272"/>
        <end position="345"/>
    </location>
</feature>
<feature type="region of interest" description="Disordered" evidence="4">
    <location>
        <begin position="408"/>
        <end position="432"/>
    </location>
</feature>
<keyword evidence="5" id="KW-0732">Signal</keyword>
<reference evidence="9 10" key="1">
    <citation type="submission" date="2018-12" db="EMBL/GenBank/DDBJ databases">
        <title>Bacillus ochoae sp. nov., Paenibacillus whitsoniae sp. nov., Paenibacillus spiritus sp. nov. Isolated from the Mars Exploration Rover during spacecraft assembly.</title>
        <authorList>
            <person name="Seuylemezian A."/>
            <person name="Vaishampayan P."/>
        </authorList>
    </citation>
    <scope>NUCLEOTIDE SEQUENCE [LARGE SCALE GENOMIC DNA]</scope>
    <source>
        <strain evidence="9 10">MER 54</strain>
    </source>
</reference>
<gene>
    <name evidence="9" type="ORF">EJQ19_25970</name>
</gene>
<keyword evidence="10" id="KW-1185">Reference proteome</keyword>
<dbReference type="RefSeq" id="WP_126144148.1">
    <property type="nucleotide sequence ID" value="NZ_RXHU01000086.1"/>
</dbReference>
<dbReference type="NCBIfam" id="TIGR01730">
    <property type="entry name" value="RND_mfp"/>
    <property type="match status" value="1"/>
</dbReference>
<evidence type="ECO:0000256" key="5">
    <source>
        <dbReference type="SAM" id="SignalP"/>
    </source>
</evidence>
<feature type="chain" id="PRO_5039005093" evidence="5">
    <location>
        <begin position="35"/>
        <end position="432"/>
    </location>
</feature>
<accession>A0A3S0BHR4</accession>
<dbReference type="PANTHER" id="PTHR30469:SF15">
    <property type="entry name" value="HLYD FAMILY OF SECRETION PROTEINS"/>
    <property type="match status" value="1"/>
</dbReference>
<dbReference type="InterPro" id="IPR058647">
    <property type="entry name" value="BSH_CzcB-like"/>
</dbReference>
<dbReference type="EMBL" id="RXHU01000086">
    <property type="protein sequence ID" value="RTE04860.1"/>
    <property type="molecule type" value="Genomic_DNA"/>
</dbReference>
<dbReference type="InterPro" id="IPR058637">
    <property type="entry name" value="YknX-like_C"/>
</dbReference>
<comment type="caution">
    <text evidence="9">The sequence shown here is derived from an EMBL/GenBank/DDBJ whole genome shotgun (WGS) entry which is preliminary data.</text>
</comment>
<dbReference type="AlphaFoldDB" id="A0A3S0BHR4"/>
<dbReference type="Gene3D" id="2.40.420.20">
    <property type="match status" value="1"/>
</dbReference>
<dbReference type="Pfam" id="PF25989">
    <property type="entry name" value="YknX_C"/>
    <property type="match status" value="1"/>
</dbReference>
<dbReference type="GO" id="GO:1990281">
    <property type="term" value="C:efflux pump complex"/>
    <property type="evidence" value="ECO:0007669"/>
    <property type="project" value="TreeGrafter"/>
</dbReference>
<evidence type="ECO:0000259" key="8">
    <source>
        <dbReference type="Pfam" id="PF25989"/>
    </source>
</evidence>
<organism evidence="9 10">
    <name type="scientific">Paenibacillus whitsoniae</name>
    <dbReference type="NCBI Taxonomy" id="2496558"/>
    <lineage>
        <taxon>Bacteria</taxon>
        <taxon>Bacillati</taxon>
        <taxon>Bacillota</taxon>
        <taxon>Bacilli</taxon>
        <taxon>Bacillales</taxon>
        <taxon>Paenibacillaceae</taxon>
        <taxon>Paenibacillus</taxon>
    </lineage>
</organism>
<feature type="domain" description="CzcB-like barrel-sandwich hybrid" evidence="7">
    <location>
        <begin position="76"/>
        <end position="257"/>
    </location>
</feature>
<evidence type="ECO:0000313" key="10">
    <source>
        <dbReference type="Proteomes" id="UP000276128"/>
    </source>
</evidence>
<evidence type="ECO:0000256" key="4">
    <source>
        <dbReference type="SAM" id="MobiDB-lite"/>
    </source>
</evidence>
<evidence type="ECO:0000313" key="9">
    <source>
        <dbReference type="EMBL" id="RTE04860.1"/>
    </source>
</evidence>